<dbReference type="InterPro" id="IPR000305">
    <property type="entry name" value="GIY-YIG_endonuc"/>
</dbReference>
<dbReference type="Proteomes" id="UP000377803">
    <property type="component" value="Chromosome"/>
</dbReference>
<dbReference type="PANTHER" id="PTHR37460">
    <property type="entry name" value="ENDONUCLEASE III"/>
    <property type="match status" value="1"/>
</dbReference>
<reference evidence="3" key="1">
    <citation type="submission" date="2019-05" db="EMBL/GenBank/DDBJ databases">
        <title>Candidatus Nanohalobium constans, a novel model system to study the DPANN nano-sized archaea: genomic and physiological characterization of a nanoarchaeon co-cultured with its chitinotrophic host.</title>
        <authorList>
            <person name="La Cono V."/>
            <person name="Arcadi E."/>
            <person name="Crisafi F."/>
            <person name="Denaro R."/>
            <person name="La Spada G."/>
            <person name="Messina E."/>
            <person name="Smedile F."/>
            <person name="Toshchakov S.V."/>
            <person name="Shevchenko M.A."/>
            <person name="Golyshin P.N."/>
            <person name="Golyshina O.V."/>
            <person name="Ferrer M."/>
            <person name="Rohde M."/>
            <person name="Mushegian A."/>
            <person name="Sorokin D.Y."/>
            <person name="Giuliano L."/>
            <person name="Yakimov M.M."/>
        </authorList>
    </citation>
    <scope>NUCLEOTIDE SEQUENCE [LARGE SCALE GENOMIC DNA]</scope>
    <source>
        <strain evidence="3">LC1Nh</strain>
    </source>
</reference>
<dbReference type="CDD" id="cd10441">
    <property type="entry name" value="GIY-YIG_COG1833"/>
    <property type="match status" value="1"/>
</dbReference>
<proteinExistence type="predicted"/>
<dbReference type="Pfam" id="PF01986">
    <property type="entry name" value="DUF123"/>
    <property type="match status" value="1"/>
</dbReference>
<protein>
    <submittedName>
        <fullName evidence="2">GIY-YIG nuclease family protein</fullName>
    </submittedName>
</protein>
<dbReference type="AlphaFoldDB" id="A0A5Q0UFN6"/>
<sequence>MKGSYTLLIKLPEQTSIEVGSLGKIKFEPGFYMYNGSAFGPGGLKRVQRHKEKSEEGDNPHWHIDYLLVNEKSEMVKTFRKEGGDHECSLSQEMKENFTAVEDFGCSDCRCCSHLFFSAERDDVVSFLERFYS</sequence>
<organism evidence="2 3">
    <name type="scientific">Candidatus Nanohalobium constans</name>
    <dbReference type="NCBI Taxonomy" id="2565781"/>
    <lineage>
        <taxon>Archaea</taxon>
        <taxon>Candidatus Nanohalarchaeota</taxon>
        <taxon>Candidatus Nanohalobia</taxon>
        <taxon>Candidatus Nanohalobiales</taxon>
        <taxon>Candidatus Nanohalobiaceae</taxon>
        <taxon>Candidatus Nanohalobium</taxon>
    </lineage>
</organism>
<evidence type="ECO:0000259" key="1">
    <source>
        <dbReference type="SMART" id="SM00465"/>
    </source>
</evidence>
<dbReference type="EMBL" id="CP040089">
    <property type="protein sequence ID" value="QGA80433.1"/>
    <property type="molecule type" value="Genomic_DNA"/>
</dbReference>
<dbReference type="OrthoDB" id="17296at2157"/>
<accession>A0A5Q0UFN6</accession>
<evidence type="ECO:0000313" key="2">
    <source>
        <dbReference type="EMBL" id="QGA80433.1"/>
    </source>
</evidence>
<dbReference type="InterPro" id="IPR002837">
    <property type="entry name" value="DUF123"/>
</dbReference>
<dbReference type="KEGG" id="ncon:LC1Nh_0534"/>
<dbReference type="SMART" id="SM00465">
    <property type="entry name" value="GIYc"/>
    <property type="match status" value="1"/>
</dbReference>
<dbReference type="PANTHER" id="PTHR37460:SF1">
    <property type="entry name" value="ENDONUCLEASE III"/>
    <property type="match status" value="1"/>
</dbReference>
<feature type="domain" description="GIY-YIG" evidence="1">
    <location>
        <begin position="19"/>
        <end position="119"/>
    </location>
</feature>
<keyword evidence="3" id="KW-1185">Reference proteome</keyword>
<name>A0A5Q0UFN6_9ARCH</name>
<dbReference type="GeneID" id="42364919"/>
<dbReference type="RefSeq" id="WP_153550173.1">
    <property type="nucleotide sequence ID" value="NZ_CP040089.1"/>
</dbReference>
<evidence type="ECO:0000313" key="3">
    <source>
        <dbReference type="Proteomes" id="UP000377803"/>
    </source>
</evidence>
<gene>
    <name evidence="2" type="ORF">LC1Nh_0534</name>
</gene>